<sequence length="583" mass="58732">MFELPFSVSKADIPMSATLTGPLPSRSVTVTSTPSSKSKLAIPEHPTSSAGIPANFDVLLFGPAATVQLSANPGSITAVRSLVIEGVTASLSGLARVGNTAVMEEIPGQTAALSALARAGIVLAQRQPVVAGPVAGASSLARAGVVLPVRNKSLTGVSVAQTIDVFAGSVTAIRNRAVAGPTATVSKSAAPGDVTPIRNMSIAGPVAATQAAAIAGIFENIVNATVAGELSVINANAPAGTENTTSNVQIMGAVSNGDALSASGAISTVRNVGANGLVSGTSAVQAFNGLVTAIRNVAASGVLASAAAEAFAGVITAVVNYSVQRMNKVGDQSTTSSTQQVLGWESHAPAPATIVSDALDVQGGGASTVHATLWFTRNSTSGNVVMNLLVNGTIVDTFSITSTSTITGSGRPHYLMWNGTLAAGDDIAISIGRTISTTGTILGGSYVQVDPGNTTYQMRRMWKSTSQTPGTSRTQVSSMVADARYSSSTSSNSLVVDMAGTGTARAAVQITNTHATSTCTAYLVKNGTDIGSVTFQPSEDGTKWIEVPTTFVSGDLLRLDAIRDAAGGRTVGLGTTVEAKIPN</sequence>
<organism evidence="1 2">
    <name type="scientific">Gordonia phage Forza</name>
    <dbReference type="NCBI Taxonomy" id="2571247"/>
    <lineage>
        <taxon>Viruses</taxon>
        <taxon>Duplodnaviria</taxon>
        <taxon>Heunggongvirae</taxon>
        <taxon>Uroviricota</taxon>
        <taxon>Caudoviricetes</taxon>
        <taxon>Forzavirus</taxon>
        <taxon>Forzavirus forza</taxon>
    </lineage>
</organism>
<gene>
    <name evidence="1" type="primary">107</name>
    <name evidence="1" type="ORF">SEA_FORZA_107</name>
</gene>
<reference evidence="1 2" key="1">
    <citation type="submission" date="2019-04" db="EMBL/GenBank/DDBJ databases">
        <authorList>
            <person name="Pope W.H."/>
            <person name="Garlena R.A."/>
            <person name="Russell D.A."/>
            <person name="Jacobs-Sera D."/>
            <person name="Hatfull G.F."/>
        </authorList>
    </citation>
    <scope>NUCLEOTIDE SEQUENCE [LARGE SCALE GENOMIC DNA]</scope>
</reference>
<dbReference type="RefSeq" id="YP_010648987.1">
    <property type="nucleotide sequence ID" value="NC_070763.1"/>
</dbReference>
<dbReference type="EMBL" id="MK814760">
    <property type="protein sequence ID" value="QGT55100.1"/>
    <property type="molecule type" value="Genomic_DNA"/>
</dbReference>
<dbReference type="KEGG" id="vg:77924475"/>
<protein>
    <submittedName>
        <fullName evidence="1">Minor tail protein</fullName>
    </submittedName>
</protein>
<dbReference type="Proteomes" id="UP000423482">
    <property type="component" value="Segment"/>
</dbReference>
<proteinExistence type="predicted"/>
<accession>A0A650EYH5</accession>
<name>A0A650EYH5_9CAUD</name>
<evidence type="ECO:0000313" key="1">
    <source>
        <dbReference type="EMBL" id="QGT55100.1"/>
    </source>
</evidence>
<evidence type="ECO:0000313" key="2">
    <source>
        <dbReference type="Proteomes" id="UP000423482"/>
    </source>
</evidence>
<keyword evidence="2" id="KW-1185">Reference proteome</keyword>
<dbReference type="GeneID" id="77924475"/>